<keyword evidence="3 9" id="KW-0813">Transport</keyword>
<dbReference type="EMBL" id="CP010086">
    <property type="protein sequence ID" value="AJH01213.1"/>
    <property type="molecule type" value="Genomic_DNA"/>
</dbReference>
<reference evidence="11" key="2">
    <citation type="submission" date="2016-02" db="EMBL/GenBank/DDBJ databases">
        <title>Genome sequence of Clostridium beijerinckii strain 59B.</title>
        <authorList>
            <person name="Little G.T."/>
            <person name="Minton N.P."/>
        </authorList>
    </citation>
    <scope>NUCLEOTIDE SEQUENCE</scope>
    <source>
        <strain evidence="11">NCIMB 14988</strain>
    </source>
</reference>
<feature type="transmembrane region" description="Helical" evidence="9">
    <location>
        <begin position="62"/>
        <end position="82"/>
    </location>
</feature>
<evidence type="ECO:0000256" key="1">
    <source>
        <dbReference type="ARBA" id="ARBA00004651"/>
    </source>
</evidence>
<comment type="similarity">
    <text evidence="2">Belongs to the binding-protein-dependent transport system permease family. HisMQ subfamily.</text>
</comment>
<organism evidence="11 13">
    <name type="scientific">Clostridium beijerinckii</name>
    <name type="common">Clostridium MP</name>
    <dbReference type="NCBI Taxonomy" id="1520"/>
    <lineage>
        <taxon>Bacteria</taxon>
        <taxon>Bacillati</taxon>
        <taxon>Bacillota</taxon>
        <taxon>Clostridia</taxon>
        <taxon>Eubacteriales</taxon>
        <taxon>Clostridiaceae</taxon>
        <taxon>Clostridium</taxon>
    </lineage>
</organism>
<keyword evidence="4" id="KW-1003">Cell membrane</keyword>
<evidence type="ECO:0000256" key="3">
    <source>
        <dbReference type="ARBA" id="ARBA00022448"/>
    </source>
</evidence>
<dbReference type="SUPFAM" id="SSF161098">
    <property type="entry name" value="MetI-like"/>
    <property type="match status" value="1"/>
</dbReference>
<protein>
    <submittedName>
        <fullName evidence="11">Glutamine ABC transporter permease</fullName>
    </submittedName>
    <submittedName>
        <fullName evidence="12">Glutamine transport system permease protein</fullName>
    </submittedName>
</protein>
<feature type="domain" description="ABC transmembrane type-1" evidence="10">
    <location>
        <begin position="24"/>
        <end position="212"/>
    </location>
</feature>
<proteinExistence type="inferred from homology"/>
<sequence>MNGPFSIFKWEALFKDFNIFLEGFLTTLEVSILGLILALMLGIIFGVLSTSKIKIFKVINRIYVEVIQNTPLVIQVFFLFNGLPYIKVVLPVFLIGILGVGVYHGAYISEVVRTGITSIPKGQFEAAKSQGFSHTQTMRYIILPQTVKIIIPPLANQLVNLIKNTSVLAMIAGGDLMYTADSWSSANMYYGPAYVITGALYFIMCYPLAMISRRIELREKKKVLVNAEDSIAEQNVATEGGL</sequence>
<feature type="transmembrane region" description="Helical" evidence="9">
    <location>
        <begin position="161"/>
        <end position="180"/>
    </location>
</feature>
<evidence type="ECO:0000313" key="11">
    <source>
        <dbReference type="EMBL" id="AJH01213.1"/>
    </source>
</evidence>
<dbReference type="NCBIfam" id="TIGR01726">
    <property type="entry name" value="HEQRo_perm_3TM"/>
    <property type="match status" value="1"/>
</dbReference>
<reference evidence="13" key="1">
    <citation type="submission" date="2014-12" db="EMBL/GenBank/DDBJ databases">
        <title>Genome sequence of Clostridium beijerinckii strain 59B.</title>
        <authorList>
            <person name="Little G.T."/>
            <person name="Minton N.P."/>
        </authorList>
    </citation>
    <scope>NUCLEOTIDE SEQUENCE [LARGE SCALE GENOMIC DNA]</scope>
    <source>
        <strain evidence="13">59B</strain>
    </source>
</reference>
<dbReference type="EMBL" id="JABSWW010000001">
    <property type="protein sequence ID" value="NRT91577.1"/>
    <property type="molecule type" value="Genomic_DNA"/>
</dbReference>
<accession>A0A0B5QT54</accession>
<keyword evidence="6" id="KW-0029">Amino-acid transport</keyword>
<dbReference type="STRING" id="1520.LF65_04682"/>
<dbReference type="Proteomes" id="UP001193748">
    <property type="component" value="Unassembled WGS sequence"/>
</dbReference>
<feature type="transmembrane region" description="Helical" evidence="9">
    <location>
        <begin position="88"/>
        <end position="108"/>
    </location>
</feature>
<dbReference type="Gene3D" id="1.10.3720.10">
    <property type="entry name" value="MetI-like"/>
    <property type="match status" value="1"/>
</dbReference>
<keyword evidence="5 9" id="KW-0812">Transmembrane</keyword>
<dbReference type="InterPro" id="IPR010065">
    <property type="entry name" value="AA_ABC_transptr_permease_3TM"/>
</dbReference>
<evidence type="ECO:0000313" key="13">
    <source>
        <dbReference type="Proteomes" id="UP000031866"/>
    </source>
</evidence>
<reference evidence="12" key="4">
    <citation type="journal article" date="2022" name="Nat. Biotechnol.">
        <title>Carbon-negative production of acetone and isopropanol by gas fermentation at industrial pilot scale.</title>
        <authorList>
            <person name="Liew F.E."/>
            <person name="Nogle R."/>
            <person name="Abdalla T."/>
            <person name="Rasor B.J."/>
            <person name="Canter C."/>
            <person name="Jensen R.O."/>
            <person name="Wang L."/>
            <person name="Strutz J."/>
            <person name="Chirania P."/>
            <person name="De Tissera S."/>
            <person name="Mueller A.P."/>
            <person name="Ruan Z."/>
            <person name="Gao A."/>
            <person name="Tran L."/>
            <person name="Engle N.L."/>
            <person name="Bromley J.C."/>
            <person name="Daniell J."/>
            <person name="Conrado R."/>
            <person name="Tschaplinski T.J."/>
            <person name="Giannone R.J."/>
            <person name="Hettich R.L."/>
            <person name="Karim A.S."/>
            <person name="Simpson S.D."/>
            <person name="Brown S.D."/>
            <person name="Leang C."/>
            <person name="Jewett M.C."/>
            <person name="Kopke M."/>
        </authorList>
    </citation>
    <scope>NUCLEOTIDE SEQUENCE</scope>
    <source>
        <strain evidence="12">DJ080</strain>
    </source>
</reference>
<keyword evidence="7 9" id="KW-1133">Transmembrane helix</keyword>
<feature type="transmembrane region" description="Helical" evidence="9">
    <location>
        <begin position="30"/>
        <end position="50"/>
    </location>
</feature>
<dbReference type="GO" id="GO:0043190">
    <property type="term" value="C:ATP-binding cassette (ABC) transporter complex"/>
    <property type="evidence" value="ECO:0007669"/>
    <property type="project" value="InterPro"/>
</dbReference>
<gene>
    <name evidence="12" type="ORF">B0H41_005256</name>
    <name evidence="11" type="ORF">LF65_04682</name>
</gene>
<reference evidence="12" key="3">
    <citation type="submission" date="2020-05" db="EMBL/GenBank/DDBJ databases">
        <authorList>
            <person name="Brown S."/>
            <person name="Huntemann M."/>
            <person name="Clum A."/>
            <person name="Spunde A."/>
            <person name="Palaniappan K."/>
            <person name="Ritter S."/>
            <person name="Mikhailova N."/>
            <person name="Chen I.-M."/>
            <person name="Stamatis D."/>
            <person name="Reddy T."/>
            <person name="O'Malley R."/>
            <person name="Daum C."/>
            <person name="Shapiro N."/>
            <person name="Ivanova N."/>
            <person name="Kyrpides N."/>
            <person name="Woyke T."/>
        </authorList>
    </citation>
    <scope>NUCLEOTIDE SEQUENCE</scope>
    <source>
        <strain evidence="12">DJ080</strain>
    </source>
</reference>
<evidence type="ECO:0000259" key="10">
    <source>
        <dbReference type="PROSITE" id="PS50928"/>
    </source>
</evidence>
<dbReference type="InterPro" id="IPR043429">
    <property type="entry name" value="ArtM/GltK/GlnP/TcyL/YhdX-like"/>
</dbReference>
<dbReference type="GO" id="GO:0006865">
    <property type="term" value="P:amino acid transport"/>
    <property type="evidence" value="ECO:0007669"/>
    <property type="project" value="UniProtKB-KW"/>
</dbReference>
<evidence type="ECO:0000313" key="12">
    <source>
        <dbReference type="EMBL" id="NRT91577.1"/>
    </source>
</evidence>
<comment type="subcellular location">
    <subcellularLocation>
        <location evidence="1 9">Cell membrane</location>
        <topology evidence="1 9">Multi-pass membrane protein</topology>
    </subcellularLocation>
</comment>
<dbReference type="InterPro" id="IPR035906">
    <property type="entry name" value="MetI-like_sf"/>
</dbReference>
<evidence type="ECO:0000256" key="8">
    <source>
        <dbReference type="ARBA" id="ARBA00023136"/>
    </source>
</evidence>
<feature type="transmembrane region" description="Helical" evidence="9">
    <location>
        <begin position="192"/>
        <end position="212"/>
    </location>
</feature>
<evidence type="ECO:0000256" key="7">
    <source>
        <dbReference type="ARBA" id="ARBA00022989"/>
    </source>
</evidence>
<dbReference type="PANTHER" id="PTHR30614">
    <property type="entry name" value="MEMBRANE COMPONENT OF AMINO ACID ABC TRANSPORTER"/>
    <property type="match status" value="1"/>
</dbReference>
<dbReference type="PROSITE" id="PS50928">
    <property type="entry name" value="ABC_TM1"/>
    <property type="match status" value="1"/>
</dbReference>
<dbReference type="RefSeq" id="WP_041899312.1">
    <property type="nucleotide sequence ID" value="NZ_CP010086.2"/>
</dbReference>
<evidence type="ECO:0000256" key="6">
    <source>
        <dbReference type="ARBA" id="ARBA00022970"/>
    </source>
</evidence>
<dbReference type="PANTHER" id="PTHR30614:SF20">
    <property type="entry name" value="GLUTAMINE TRANSPORT SYSTEM PERMEASE PROTEIN GLNP"/>
    <property type="match status" value="1"/>
</dbReference>
<dbReference type="GO" id="GO:0022857">
    <property type="term" value="F:transmembrane transporter activity"/>
    <property type="evidence" value="ECO:0007669"/>
    <property type="project" value="InterPro"/>
</dbReference>
<dbReference type="InterPro" id="IPR000515">
    <property type="entry name" value="MetI-like"/>
</dbReference>
<dbReference type="AlphaFoldDB" id="A0A0B5QT54"/>
<evidence type="ECO:0000256" key="5">
    <source>
        <dbReference type="ARBA" id="ARBA00022692"/>
    </source>
</evidence>
<dbReference type="OrthoDB" id="9787841at2"/>
<dbReference type="Proteomes" id="UP000031866">
    <property type="component" value="Chromosome"/>
</dbReference>
<dbReference type="KEGG" id="cbei:LF65_04682"/>
<evidence type="ECO:0000256" key="9">
    <source>
        <dbReference type="RuleBase" id="RU363032"/>
    </source>
</evidence>
<keyword evidence="8 9" id="KW-0472">Membrane</keyword>
<evidence type="ECO:0000256" key="2">
    <source>
        <dbReference type="ARBA" id="ARBA00010072"/>
    </source>
</evidence>
<dbReference type="CDD" id="cd06261">
    <property type="entry name" value="TM_PBP2"/>
    <property type="match status" value="1"/>
</dbReference>
<evidence type="ECO:0000256" key="4">
    <source>
        <dbReference type="ARBA" id="ARBA00022475"/>
    </source>
</evidence>
<dbReference type="Pfam" id="PF00528">
    <property type="entry name" value="BPD_transp_1"/>
    <property type="match status" value="1"/>
</dbReference>
<name>A0A0B5QT54_CLOBE</name>